<evidence type="ECO:0000313" key="3">
    <source>
        <dbReference type="Proteomes" id="UP000298030"/>
    </source>
</evidence>
<dbReference type="EMBL" id="QPFP01000138">
    <property type="protein sequence ID" value="TEB20480.1"/>
    <property type="molecule type" value="Genomic_DNA"/>
</dbReference>
<name>A0A4Y7SH49_COPMI</name>
<dbReference type="AlphaFoldDB" id="A0A4Y7SH49"/>
<comment type="caution">
    <text evidence="2">The sequence shown here is derived from an EMBL/GenBank/DDBJ whole genome shotgun (WGS) entry which is preliminary data.</text>
</comment>
<organism evidence="2 3">
    <name type="scientific">Coprinellus micaceus</name>
    <name type="common">Glistening ink-cap mushroom</name>
    <name type="synonym">Coprinus micaceus</name>
    <dbReference type="NCBI Taxonomy" id="71717"/>
    <lineage>
        <taxon>Eukaryota</taxon>
        <taxon>Fungi</taxon>
        <taxon>Dikarya</taxon>
        <taxon>Basidiomycota</taxon>
        <taxon>Agaricomycotina</taxon>
        <taxon>Agaricomycetes</taxon>
        <taxon>Agaricomycetidae</taxon>
        <taxon>Agaricales</taxon>
        <taxon>Agaricineae</taxon>
        <taxon>Psathyrellaceae</taxon>
        <taxon>Coprinellus</taxon>
    </lineage>
</organism>
<accession>A0A4Y7SH49</accession>
<protein>
    <submittedName>
        <fullName evidence="2">Uncharacterized protein</fullName>
    </submittedName>
</protein>
<reference evidence="2 3" key="1">
    <citation type="journal article" date="2019" name="Nat. Ecol. Evol.">
        <title>Megaphylogeny resolves global patterns of mushroom evolution.</title>
        <authorList>
            <person name="Varga T."/>
            <person name="Krizsan K."/>
            <person name="Foldi C."/>
            <person name="Dima B."/>
            <person name="Sanchez-Garcia M."/>
            <person name="Sanchez-Ramirez S."/>
            <person name="Szollosi G.J."/>
            <person name="Szarkandi J.G."/>
            <person name="Papp V."/>
            <person name="Albert L."/>
            <person name="Andreopoulos W."/>
            <person name="Angelini C."/>
            <person name="Antonin V."/>
            <person name="Barry K.W."/>
            <person name="Bougher N.L."/>
            <person name="Buchanan P."/>
            <person name="Buyck B."/>
            <person name="Bense V."/>
            <person name="Catcheside P."/>
            <person name="Chovatia M."/>
            <person name="Cooper J."/>
            <person name="Damon W."/>
            <person name="Desjardin D."/>
            <person name="Finy P."/>
            <person name="Geml J."/>
            <person name="Haridas S."/>
            <person name="Hughes K."/>
            <person name="Justo A."/>
            <person name="Karasinski D."/>
            <person name="Kautmanova I."/>
            <person name="Kiss B."/>
            <person name="Kocsube S."/>
            <person name="Kotiranta H."/>
            <person name="LaButti K.M."/>
            <person name="Lechner B.E."/>
            <person name="Liimatainen K."/>
            <person name="Lipzen A."/>
            <person name="Lukacs Z."/>
            <person name="Mihaltcheva S."/>
            <person name="Morgado L.N."/>
            <person name="Niskanen T."/>
            <person name="Noordeloos M.E."/>
            <person name="Ohm R.A."/>
            <person name="Ortiz-Santana B."/>
            <person name="Ovrebo C."/>
            <person name="Racz N."/>
            <person name="Riley R."/>
            <person name="Savchenko A."/>
            <person name="Shiryaev A."/>
            <person name="Soop K."/>
            <person name="Spirin V."/>
            <person name="Szebenyi C."/>
            <person name="Tomsovsky M."/>
            <person name="Tulloss R.E."/>
            <person name="Uehling J."/>
            <person name="Grigoriev I.V."/>
            <person name="Vagvolgyi C."/>
            <person name="Papp T."/>
            <person name="Martin F.M."/>
            <person name="Miettinen O."/>
            <person name="Hibbett D.S."/>
            <person name="Nagy L.G."/>
        </authorList>
    </citation>
    <scope>NUCLEOTIDE SEQUENCE [LARGE SCALE GENOMIC DNA]</scope>
    <source>
        <strain evidence="2 3">FP101781</strain>
    </source>
</reference>
<keyword evidence="3" id="KW-1185">Reference proteome</keyword>
<evidence type="ECO:0000256" key="1">
    <source>
        <dbReference type="SAM" id="MobiDB-lite"/>
    </source>
</evidence>
<evidence type="ECO:0000313" key="2">
    <source>
        <dbReference type="EMBL" id="TEB20480.1"/>
    </source>
</evidence>
<sequence>MHQSREHEMISNYASDNARSGPLSVDQVPIRPSCARPDHIMVARAMAQMLLCAGHPAMPASHTLLDPDAALRPDGSIF</sequence>
<gene>
    <name evidence="2" type="ORF">FA13DRAFT_210507</name>
</gene>
<proteinExistence type="predicted"/>
<feature type="region of interest" description="Disordered" evidence="1">
    <location>
        <begin position="1"/>
        <end position="30"/>
    </location>
</feature>
<dbReference type="Proteomes" id="UP000298030">
    <property type="component" value="Unassembled WGS sequence"/>
</dbReference>